<proteinExistence type="predicted"/>
<gene>
    <name evidence="5" type="ORF">QYE76_009408</name>
</gene>
<feature type="domain" description="Reverse transcriptase Ty1/copia-type" evidence="3">
    <location>
        <begin position="555"/>
        <end position="790"/>
    </location>
</feature>
<dbReference type="InterPro" id="IPR054722">
    <property type="entry name" value="PolX-like_BBD"/>
</dbReference>
<feature type="compositionally biased region" description="Polar residues" evidence="2">
    <location>
        <begin position="450"/>
        <end position="462"/>
    </location>
</feature>
<evidence type="ECO:0000259" key="4">
    <source>
        <dbReference type="Pfam" id="PF22936"/>
    </source>
</evidence>
<dbReference type="AlphaFoldDB" id="A0AAD8TT41"/>
<comment type="caution">
    <text evidence="5">The sequence shown here is derived from an EMBL/GenBank/DDBJ whole genome shotgun (WGS) entry which is preliminary data.</text>
</comment>
<keyword evidence="1" id="KW-0064">Aspartyl protease</keyword>
<dbReference type="InterPro" id="IPR043502">
    <property type="entry name" value="DNA/RNA_pol_sf"/>
</dbReference>
<evidence type="ECO:0008006" key="7">
    <source>
        <dbReference type="Google" id="ProtNLM"/>
    </source>
</evidence>
<dbReference type="Pfam" id="PF07727">
    <property type="entry name" value="RVT_2"/>
    <property type="match status" value="1"/>
</dbReference>
<evidence type="ECO:0000256" key="2">
    <source>
        <dbReference type="SAM" id="MobiDB-lite"/>
    </source>
</evidence>
<dbReference type="GO" id="GO:0004190">
    <property type="term" value="F:aspartic-type endopeptidase activity"/>
    <property type="evidence" value="ECO:0007669"/>
    <property type="project" value="UniProtKB-KW"/>
</dbReference>
<evidence type="ECO:0000313" key="5">
    <source>
        <dbReference type="EMBL" id="KAK1692711.1"/>
    </source>
</evidence>
<accession>A0AAD8TT41</accession>
<evidence type="ECO:0000313" key="6">
    <source>
        <dbReference type="Proteomes" id="UP001231189"/>
    </source>
</evidence>
<dbReference type="Pfam" id="PF22936">
    <property type="entry name" value="Pol_BBD"/>
    <property type="match status" value="1"/>
</dbReference>
<dbReference type="EMBL" id="JAUUTY010000001">
    <property type="protein sequence ID" value="KAK1692711.1"/>
    <property type="molecule type" value="Genomic_DNA"/>
</dbReference>
<evidence type="ECO:0000256" key="1">
    <source>
        <dbReference type="ARBA" id="ARBA00022750"/>
    </source>
</evidence>
<dbReference type="Proteomes" id="UP001231189">
    <property type="component" value="Unassembled WGS sequence"/>
</dbReference>
<name>A0AAD8TT41_LOLMU</name>
<dbReference type="PANTHER" id="PTHR11439">
    <property type="entry name" value="GAG-POL-RELATED RETROTRANSPOSON"/>
    <property type="match status" value="1"/>
</dbReference>
<feature type="region of interest" description="Disordered" evidence="2">
    <location>
        <begin position="237"/>
        <end position="278"/>
    </location>
</feature>
<reference evidence="5" key="1">
    <citation type="submission" date="2023-07" db="EMBL/GenBank/DDBJ databases">
        <title>A chromosome-level genome assembly of Lolium multiflorum.</title>
        <authorList>
            <person name="Chen Y."/>
            <person name="Copetti D."/>
            <person name="Kolliker R."/>
            <person name="Studer B."/>
        </authorList>
    </citation>
    <scope>NUCLEOTIDE SEQUENCE</scope>
    <source>
        <strain evidence="5">02402/16</strain>
        <tissue evidence="5">Leaf</tissue>
    </source>
</reference>
<feature type="region of interest" description="Disordered" evidence="2">
    <location>
        <begin position="436"/>
        <end position="514"/>
    </location>
</feature>
<dbReference type="Pfam" id="PF14223">
    <property type="entry name" value="Retrotran_gag_2"/>
    <property type="match status" value="1"/>
</dbReference>
<keyword evidence="1" id="KW-0378">Hydrolase</keyword>
<dbReference type="CDD" id="cd09272">
    <property type="entry name" value="RNase_HI_RT_Ty1"/>
    <property type="match status" value="1"/>
</dbReference>
<dbReference type="PANTHER" id="PTHR11439:SF524">
    <property type="entry name" value="RNA-DIRECTED DNA POLYMERASE, PROTEIN KINASE RLK-PELLE-DLSV FAMILY"/>
    <property type="match status" value="1"/>
</dbReference>
<keyword evidence="1" id="KW-0645">Protease</keyword>
<sequence>MATFPTAGSPASSAIVPATNGAPGALPSGSAPRHVGPVVLSFDAGNYTKWAIYMRASLGRAGLIGHVDGTTAAAPTDAAWASADYTVLNVLHAAIDEDVADMVLSRDQTARQLWLAVLELFSTNKASKAIYLDFDFRQLVQGASSITEYCRSQKKIADALSENDSPVSDRTLVLNTLRGLAPRFSSAATVISMTDPLPSFLRVRSMLLMEEMQQANAATTAASTALVAQARPQQMACTGHSCRDDSNTGKPKPATKPKGKPAGKQGGAPRAATPAPTGPWMCFSPGVVPWRAPSGPGILGPRPQAHFTAAPTATPVYQSAPASSSSPTWDNVGLIAALNSLYEQGGWVMDSGATSHMTNDEGNILFSAPLSTPHFVTVGNGSSVPISSSGYTSFRSPSGQTFKLNHHTPTRTATSPPYTRRLDFLFADLPAPSTLAVPRQPPAAAAAGSPVSSHDAASSTQAAAPGFGSAATTPDVVTEETRSRAPARGARTPRVPSTPPAVVTTRSGRPVRPRDRLNLCATDSVDKVPTTARQALQDPLWRAAMAAEHKALIDNGTWSLVPRPPRANVVTGKWIFRHKFHSDGSLARRKARWVVRGYSQRPGIDYDETFSPVVKPATIRLVLHLAVSSSWPIRQLDVKNAFLHGTLDEVVYCQQPPGFVDASRPEHVCRLHKSLYGLKQAPRAWYQRFAAYIATMGFVASVTDTSLFVLRSGNDTAYLLLYVDDIIITASTMALLQRLLDRLHSEFAMTDLGDLHYFLGIAVTRSSSWLFLSQKQYATDVLQRADGTEYRSLAGALQYLTLTRPDISYAVQQICLHMHAPRTSHLALVKRVLRYVRGTMDFGLHLLASSSTSLTAYSDADWAGCPDSRRSTSGYCIYYGDSLISWSSKRQTTVSRSSAEAEYRAVAHAVAECCWLRQLLQELHRPLATATLVYCDNVSAIYMNPTAFTVLQFHRHDIWVDDRQRRRPAIGKHGVLMTHLVVNAVIFVLVVVAEADAKLPVEVADIAKVTSSGRRTYRRTDLAAR</sequence>
<keyword evidence="6" id="KW-1185">Reference proteome</keyword>
<evidence type="ECO:0000259" key="3">
    <source>
        <dbReference type="Pfam" id="PF07727"/>
    </source>
</evidence>
<organism evidence="5 6">
    <name type="scientific">Lolium multiflorum</name>
    <name type="common">Italian ryegrass</name>
    <name type="synonym">Lolium perenne subsp. multiflorum</name>
    <dbReference type="NCBI Taxonomy" id="4521"/>
    <lineage>
        <taxon>Eukaryota</taxon>
        <taxon>Viridiplantae</taxon>
        <taxon>Streptophyta</taxon>
        <taxon>Embryophyta</taxon>
        <taxon>Tracheophyta</taxon>
        <taxon>Spermatophyta</taxon>
        <taxon>Magnoliopsida</taxon>
        <taxon>Liliopsida</taxon>
        <taxon>Poales</taxon>
        <taxon>Poaceae</taxon>
        <taxon>BOP clade</taxon>
        <taxon>Pooideae</taxon>
        <taxon>Poodae</taxon>
        <taxon>Poeae</taxon>
        <taxon>Poeae Chloroplast Group 2 (Poeae type)</taxon>
        <taxon>Loliodinae</taxon>
        <taxon>Loliinae</taxon>
        <taxon>Lolium</taxon>
    </lineage>
</organism>
<feature type="domain" description="Retrovirus-related Pol polyprotein from transposon TNT 1-94-like beta-barrel" evidence="4">
    <location>
        <begin position="347"/>
        <end position="405"/>
    </location>
</feature>
<dbReference type="InterPro" id="IPR013103">
    <property type="entry name" value="RVT_2"/>
</dbReference>
<dbReference type="SUPFAM" id="SSF56672">
    <property type="entry name" value="DNA/RNA polymerases"/>
    <property type="match status" value="1"/>
</dbReference>
<protein>
    <recommendedName>
        <fullName evidence="7">Reverse transcriptase Ty1/copia-type domain-containing protein</fullName>
    </recommendedName>
</protein>
<feature type="compositionally biased region" description="Low complexity" evidence="2">
    <location>
        <begin position="262"/>
        <end position="278"/>
    </location>
</feature>